<accession>A0A6A0A4E3</accession>
<sequence length="10" mass="1239">MAWEDFGQKK</sequence>
<dbReference type="EMBL" id="BLLF01002812">
    <property type="protein sequence ID" value="GFH25432.1"/>
    <property type="molecule type" value="Genomic_DNA"/>
</dbReference>
<evidence type="ECO:0000313" key="2">
    <source>
        <dbReference type="Proteomes" id="UP000485058"/>
    </source>
</evidence>
<gene>
    <name evidence="1" type="ORF">HaLaN_23386</name>
</gene>
<comment type="caution">
    <text evidence="1">The sequence shown here is derived from an EMBL/GenBank/DDBJ whole genome shotgun (WGS) entry which is preliminary data.</text>
</comment>
<protein>
    <submittedName>
        <fullName evidence="1">Uncharacterized protein</fullName>
    </submittedName>
</protein>
<evidence type="ECO:0000313" key="1">
    <source>
        <dbReference type="EMBL" id="GFH25432.1"/>
    </source>
</evidence>
<reference evidence="1 2" key="1">
    <citation type="submission" date="2020-02" db="EMBL/GenBank/DDBJ databases">
        <title>Draft genome sequence of Haematococcus lacustris strain NIES-144.</title>
        <authorList>
            <person name="Morimoto D."/>
            <person name="Nakagawa S."/>
            <person name="Yoshida T."/>
            <person name="Sawayama S."/>
        </authorList>
    </citation>
    <scope>NUCLEOTIDE SEQUENCE [LARGE SCALE GENOMIC DNA]</scope>
    <source>
        <strain evidence="1 2">NIES-144</strain>
    </source>
</reference>
<name>A0A6A0A4E3_HAELA</name>
<keyword evidence="2" id="KW-1185">Reference proteome</keyword>
<dbReference type="Proteomes" id="UP000485058">
    <property type="component" value="Unassembled WGS sequence"/>
</dbReference>
<organism evidence="1 2">
    <name type="scientific">Haematococcus lacustris</name>
    <name type="common">Green alga</name>
    <name type="synonym">Haematococcus pluvialis</name>
    <dbReference type="NCBI Taxonomy" id="44745"/>
    <lineage>
        <taxon>Eukaryota</taxon>
        <taxon>Viridiplantae</taxon>
        <taxon>Chlorophyta</taxon>
        <taxon>core chlorophytes</taxon>
        <taxon>Chlorophyceae</taxon>
        <taxon>CS clade</taxon>
        <taxon>Chlamydomonadales</taxon>
        <taxon>Haematococcaceae</taxon>
        <taxon>Haematococcus</taxon>
    </lineage>
</organism>
<proteinExistence type="predicted"/>